<dbReference type="AlphaFoldDB" id="A0A060W9X1"/>
<dbReference type="SUPFAM" id="SSF56235">
    <property type="entry name" value="N-terminal nucleophile aminohydrolases (Ntn hydrolases)"/>
    <property type="match status" value="1"/>
</dbReference>
<comment type="similarity">
    <text evidence="1">Belongs to the Ntn-hydrolase family.</text>
</comment>
<dbReference type="InterPro" id="IPR000246">
    <property type="entry name" value="Peptidase_T2"/>
</dbReference>
<dbReference type="GO" id="GO:0016787">
    <property type="term" value="F:hydrolase activity"/>
    <property type="evidence" value="ECO:0007669"/>
    <property type="project" value="InterPro"/>
</dbReference>
<proteinExistence type="inferred from homology"/>
<evidence type="ECO:0000313" key="2">
    <source>
        <dbReference type="EMBL" id="CDQ61345.1"/>
    </source>
</evidence>
<evidence type="ECO:0000256" key="1">
    <source>
        <dbReference type="ARBA" id="ARBA00010872"/>
    </source>
</evidence>
<gene>
    <name evidence="2" type="ORF">GSONMT00065063001</name>
</gene>
<dbReference type="GO" id="GO:0033345">
    <property type="term" value="P:L-asparagine catabolic process via L-aspartate"/>
    <property type="evidence" value="ECO:0007669"/>
    <property type="project" value="TreeGrafter"/>
</dbReference>
<dbReference type="PaxDb" id="8022-A0A060W9X1"/>
<accession>A0A060W9X1</accession>
<dbReference type="Pfam" id="PF01112">
    <property type="entry name" value="Asparaginase_2"/>
    <property type="match status" value="2"/>
</dbReference>
<dbReference type="STRING" id="8022.A0A060W9X1"/>
<dbReference type="PANTHER" id="PTHR10188">
    <property type="entry name" value="L-ASPARAGINASE"/>
    <property type="match status" value="1"/>
</dbReference>
<sequence>MKPVIVVHGGAWAIPDDMAKASVNGVKSTATAGFLAMKRGGSALDAVELAVRALEDNPTFDAGHGAVLNTNGEVELDSIIMDGRTLAAGAVSSVKNIANPVSLARAVMEKVIFLFVQSFLISSFLSQLNNACWLRLLEEKERWVQVWWVCRQPEWCSILYLPWRVHPESHPSQTLTLTLTLTHLEQGKRAPEAVEVSLRYMGDRVQGGGAILVSRTGEWAAKFTTERMAWAAVEREVLWYGLNPKEEFKETLRQ</sequence>
<dbReference type="PANTHER" id="PTHR10188:SF35">
    <property type="entry name" value="ISOASPARTYL PEPTIDASE_L-ASPARAGINASE"/>
    <property type="match status" value="1"/>
</dbReference>
<dbReference type="EMBL" id="FR904377">
    <property type="protein sequence ID" value="CDQ61345.1"/>
    <property type="molecule type" value="Genomic_DNA"/>
</dbReference>
<dbReference type="Proteomes" id="UP000193380">
    <property type="component" value="Unassembled WGS sequence"/>
</dbReference>
<dbReference type="GO" id="GO:0005737">
    <property type="term" value="C:cytoplasm"/>
    <property type="evidence" value="ECO:0007669"/>
    <property type="project" value="TreeGrafter"/>
</dbReference>
<protein>
    <submittedName>
        <fullName evidence="2">Uncharacterized protein</fullName>
    </submittedName>
</protein>
<name>A0A060W9X1_ONCMY</name>
<organism evidence="2 3">
    <name type="scientific">Oncorhynchus mykiss</name>
    <name type="common">Rainbow trout</name>
    <name type="synonym">Salmo gairdneri</name>
    <dbReference type="NCBI Taxonomy" id="8022"/>
    <lineage>
        <taxon>Eukaryota</taxon>
        <taxon>Metazoa</taxon>
        <taxon>Chordata</taxon>
        <taxon>Craniata</taxon>
        <taxon>Vertebrata</taxon>
        <taxon>Euteleostomi</taxon>
        <taxon>Actinopterygii</taxon>
        <taxon>Neopterygii</taxon>
        <taxon>Teleostei</taxon>
        <taxon>Protacanthopterygii</taxon>
        <taxon>Salmoniformes</taxon>
        <taxon>Salmonidae</taxon>
        <taxon>Salmoninae</taxon>
        <taxon>Oncorhynchus</taxon>
    </lineage>
</organism>
<reference evidence="2" key="1">
    <citation type="journal article" date="2014" name="Nat. Commun.">
        <title>The rainbow trout genome provides novel insights into evolution after whole-genome duplication in vertebrates.</title>
        <authorList>
            <person name="Berthelot C."/>
            <person name="Brunet F."/>
            <person name="Chalopin D."/>
            <person name="Juanchich A."/>
            <person name="Bernard M."/>
            <person name="Noel B."/>
            <person name="Bento P."/>
            <person name="Da Silva C."/>
            <person name="Labadie K."/>
            <person name="Alberti A."/>
            <person name="Aury J.M."/>
            <person name="Louis A."/>
            <person name="Dehais P."/>
            <person name="Bardou P."/>
            <person name="Montfort J."/>
            <person name="Klopp C."/>
            <person name="Cabau C."/>
            <person name="Gaspin C."/>
            <person name="Thorgaard G.H."/>
            <person name="Boussaha M."/>
            <person name="Quillet E."/>
            <person name="Guyomard R."/>
            <person name="Galiana D."/>
            <person name="Bobe J."/>
            <person name="Volff J.N."/>
            <person name="Genet C."/>
            <person name="Wincker P."/>
            <person name="Jaillon O."/>
            <person name="Roest Crollius H."/>
            <person name="Guiguen Y."/>
        </authorList>
    </citation>
    <scope>NUCLEOTIDE SEQUENCE [LARGE SCALE GENOMIC DNA]</scope>
</reference>
<evidence type="ECO:0000313" key="3">
    <source>
        <dbReference type="Proteomes" id="UP000193380"/>
    </source>
</evidence>
<reference evidence="2" key="2">
    <citation type="submission" date="2014-03" db="EMBL/GenBank/DDBJ databases">
        <authorList>
            <person name="Genoscope - CEA"/>
        </authorList>
    </citation>
    <scope>NUCLEOTIDE SEQUENCE</scope>
</reference>
<dbReference type="InterPro" id="IPR029055">
    <property type="entry name" value="Ntn_hydrolases_N"/>
</dbReference>